<comment type="caution">
    <text evidence="1">The sequence shown here is derived from an EMBL/GenBank/DDBJ whole genome shotgun (WGS) entry which is preliminary data.</text>
</comment>
<accession>A0ABR7EHB6</accession>
<gene>
    <name evidence="1" type="ORF">H8S18_12555</name>
</gene>
<evidence type="ECO:0000313" key="1">
    <source>
        <dbReference type="EMBL" id="MBC5649171.1"/>
    </source>
</evidence>
<sequence length="177" mass="19785">METKLGLIHIYCGNGKGKTTAAMGTALRSACCGYRVLIAQFLKDGDSSELAGLERFENVTILSGKCEPGFTVFMTEQQKENVMRECNEYLDRIISLFRKRKYDVIVLDEILDAINCNFITEEKVCAFLEEAQGKTEVILTGRNPGESLCAAADYISEVRKVKHPYDKGIKARKGIEK</sequence>
<dbReference type="Gene3D" id="3.40.50.300">
    <property type="entry name" value="P-loop containing nucleotide triphosphate hydrolases"/>
    <property type="match status" value="1"/>
</dbReference>
<dbReference type="Pfam" id="PF02572">
    <property type="entry name" value="CobA_CobO_BtuR"/>
    <property type="match status" value="1"/>
</dbReference>
<dbReference type="PANTHER" id="PTHR46638">
    <property type="entry name" value="CORRINOID ADENOSYLTRANSFERASE"/>
    <property type="match status" value="1"/>
</dbReference>
<keyword evidence="2" id="KW-1185">Reference proteome</keyword>
<dbReference type="RefSeq" id="WP_186858621.1">
    <property type="nucleotide sequence ID" value="NZ_JACOON010000007.1"/>
</dbReference>
<reference evidence="1 2" key="1">
    <citation type="submission" date="2020-08" db="EMBL/GenBank/DDBJ databases">
        <title>Genome public.</title>
        <authorList>
            <person name="Liu C."/>
            <person name="Sun Q."/>
        </authorList>
    </citation>
    <scope>NUCLEOTIDE SEQUENCE [LARGE SCALE GENOMIC DNA]</scope>
    <source>
        <strain evidence="1 2">NSJ-35</strain>
    </source>
</reference>
<organism evidence="1 2">
    <name type="scientific">Christensenella tenuis</name>
    <dbReference type="NCBI Taxonomy" id="2763033"/>
    <lineage>
        <taxon>Bacteria</taxon>
        <taxon>Bacillati</taxon>
        <taxon>Bacillota</taxon>
        <taxon>Clostridia</taxon>
        <taxon>Christensenellales</taxon>
        <taxon>Christensenellaceae</taxon>
        <taxon>Christensenella</taxon>
    </lineage>
</organism>
<protein>
    <submittedName>
        <fullName evidence="1">Cob(I)yrinic acid a,c-diamide adenosyltransferase</fullName>
    </submittedName>
</protein>
<proteinExistence type="predicted"/>
<dbReference type="InterPro" id="IPR027417">
    <property type="entry name" value="P-loop_NTPase"/>
</dbReference>
<dbReference type="Proteomes" id="UP000606889">
    <property type="component" value="Unassembled WGS sequence"/>
</dbReference>
<dbReference type="PANTHER" id="PTHR46638:SF1">
    <property type="entry name" value="CORRINOID ADENOSYLTRANSFERASE"/>
    <property type="match status" value="1"/>
</dbReference>
<evidence type="ECO:0000313" key="2">
    <source>
        <dbReference type="Proteomes" id="UP000606889"/>
    </source>
</evidence>
<name>A0ABR7EHB6_9FIRM</name>
<dbReference type="PIRSF" id="PIRSF015617">
    <property type="entry name" value="Adensltrnsf_CobA"/>
    <property type="match status" value="1"/>
</dbReference>
<dbReference type="InterPro" id="IPR003724">
    <property type="entry name" value="CblAdoTrfase_CobA"/>
</dbReference>
<dbReference type="SUPFAM" id="SSF52540">
    <property type="entry name" value="P-loop containing nucleoside triphosphate hydrolases"/>
    <property type="match status" value="1"/>
</dbReference>
<dbReference type="EMBL" id="JACOON010000007">
    <property type="protein sequence ID" value="MBC5649171.1"/>
    <property type="molecule type" value="Genomic_DNA"/>
</dbReference>